<dbReference type="Proteomes" id="UP001497535">
    <property type="component" value="Unassembled WGS sequence"/>
</dbReference>
<sequence>MIISDQSLTFLSLIIYFSRLFLRYNCNLLMESELNNIGEDILEGEDMLNLEDLDEKEVLGDDDDEKITLKKESEGDDLYDAAIEPSGPVNEKRESTEDHLQNSVSRKHSVVVKAEPTATQQAAGKRYCCYVGNMTWWTTDVELEKIVQTFGIDDLIDIKFYENRNNGQSKGFALAVFGSEPSVKTLMEKLPNKQVHEQNLVVLPYTKQSLAKLEEATKRYDQKSGDRERSRDNPVKEEKIVNIGTIRIGTNGAPVPQLMSSINLAHLARPVVPQPPHSQPTSLLSLNFNAPPVPTSVTTVNVPPPVGFPHNVRPQQAASVGLMSNVSTGSVMPSGTPNPLNNTTAVIVQQQHPQQQQQQIAAMAVAAHHQQQAAAAALLMQQQQQAAAVAAANQQRQNLAAAAASAPPPIGGIVHHQPPLTNTSQQQALQQAMSVNTAAPPPMTMTSAGVMAVSNQQMLQQQQQQPQHRVQYRPPDISQVSAGVGMQSVQPQPGFPSGAHINPQVYPNFAHGAAGVYGHPENGSMMSEVEFQEIMTRNQTVSSSAIHRAVSDAAGGDYASAIETLVTAISLIRQSRVAHDDRCKLLINTLQDTLNGIEAKSYSSGIAGGGSRKHRRERSRSPIRTSKRHRRSPSRSRSRERGIYEYSPVRHSMSRRY</sequence>
<organism evidence="1 2">
    <name type="scientific">Meloidogyne enterolobii</name>
    <name type="common">Root-knot nematode worm</name>
    <name type="synonym">Meloidogyne mayaguensis</name>
    <dbReference type="NCBI Taxonomy" id="390850"/>
    <lineage>
        <taxon>Eukaryota</taxon>
        <taxon>Metazoa</taxon>
        <taxon>Ecdysozoa</taxon>
        <taxon>Nematoda</taxon>
        <taxon>Chromadorea</taxon>
        <taxon>Rhabditida</taxon>
        <taxon>Tylenchina</taxon>
        <taxon>Tylenchomorpha</taxon>
        <taxon>Tylenchoidea</taxon>
        <taxon>Meloidogynidae</taxon>
        <taxon>Meloidogyninae</taxon>
        <taxon>Meloidogyne</taxon>
    </lineage>
</organism>
<evidence type="ECO:0000313" key="1">
    <source>
        <dbReference type="EMBL" id="CAK5069006.1"/>
    </source>
</evidence>
<gene>
    <name evidence="1" type="ORF">MENTE1834_LOCUS18232</name>
</gene>
<accession>A0ACB0YYB1</accession>
<reference evidence="1" key="1">
    <citation type="submission" date="2023-11" db="EMBL/GenBank/DDBJ databases">
        <authorList>
            <person name="Poullet M."/>
        </authorList>
    </citation>
    <scope>NUCLEOTIDE SEQUENCE</scope>
    <source>
        <strain evidence="1">E1834</strain>
    </source>
</reference>
<comment type="caution">
    <text evidence="1">The sequence shown here is derived from an EMBL/GenBank/DDBJ whole genome shotgun (WGS) entry which is preliminary data.</text>
</comment>
<protein>
    <submittedName>
        <fullName evidence="1">Uncharacterized protein</fullName>
    </submittedName>
</protein>
<proteinExistence type="predicted"/>
<name>A0ACB0YYB1_MELEN</name>
<evidence type="ECO:0000313" key="2">
    <source>
        <dbReference type="Proteomes" id="UP001497535"/>
    </source>
</evidence>
<dbReference type="EMBL" id="CAVMJV010000021">
    <property type="protein sequence ID" value="CAK5069006.1"/>
    <property type="molecule type" value="Genomic_DNA"/>
</dbReference>
<keyword evidence="2" id="KW-1185">Reference proteome</keyword>